<evidence type="ECO:0000256" key="1">
    <source>
        <dbReference type="ARBA" id="ARBA00022490"/>
    </source>
</evidence>
<dbReference type="GO" id="GO:0005737">
    <property type="term" value="C:cytoplasm"/>
    <property type="evidence" value="ECO:0007669"/>
    <property type="project" value="UniProtKB-SubCell"/>
</dbReference>
<dbReference type="GO" id="GO:0004057">
    <property type="term" value="F:arginyl-tRNA--protein transferase activity"/>
    <property type="evidence" value="ECO:0007669"/>
    <property type="project" value="InterPro"/>
</dbReference>
<sequence>MTKPIPLKFGVSQTFPCSYLDDQQERLLVAMDDIVFNGANYEQLLKVGFRRSGEQVYRPYCVGCQSCESLRIIVNKFKPSRSQKRVLKRNQKFEALLVPNDTNVKSYFPMYARYIAARHRDGSMYPPDYEQYNNFVKAEWLQVGFLEIYEQDRLIGVSVLDILPTALSAVYTFFEPEYHQDSLGTFAILKAVEFAKSLKLQHVYLGYQIDQCNKMNYKSKFTPHERLIDSIWVEQD</sequence>
<evidence type="ECO:0000256" key="3">
    <source>
        <dbReference type="ARBA" id="ARBA00023315"/>
    </source>
</evidence>
<evidence type="ECO:0000313" key="8">
    <source>
        <dbReference type="Proteomes" id="UP000244441"/>
    </source>
</evidence>
<dbReference type="AlphaFoldDB" id="A0A2S0VTS2"/>
<proteinExistence type="inferred from homology"/>
<dbReference type="NCBIfam" id="NF002345">
    <property type="entry name" value="PRK01305.2-2"/>
    <property type="match status" value="1"/>
</dbReference>
<feature type="domain" description="N-end rule aminoacyl transferase C-terminal" evidence="6">
    <location>
        <begin position="108"/>
        <end position="227"/>
    </location>
</feature>
<comment type="similarity">
    <text evidence="4">Belongs to the R-transferase family. Bpt subfamily.</text>
</comment>
<dbReference type="GO" id="GO:0071596">
    <property type="term" value="P:ubiquitin-dependent protein catabolic process via the N-end rule pathway"/>
    <property type="evidence" value="ECO:0007669"/>
    <property type="project" value="InterPro"/>
</dbReference>
<gene>
    <name evidence="4" type="primary">bpt</name>
    <name evidence="7" type="ORF">C2869_14695</name>
</gene>
<dbReference type="GO" id="GO:0008914">
    <property type="term" value="F:leucyl-tRNA--protein transferase activity"/>
    <property type="evidence" value="ECO:0007669"/>
    <property type="project" value="UniProtKB-UniRule"/>
</dbReference>
<dbReference type="PANTHER" id="PTHR21367">
    <property type="entry name" value="ARGININE-TRNA-PROTEIN TRANSFERASE 1"/>
    <property type="match status" value="1"/>
</dbReference>
<dbReference type="EMBL" id="CP026604">
    <property type="protein sequence ID" value="AWB67611.1"/>
    <property type="molecule type" value="Genomic_DNA"/>
</dbReference>
<dbReference type="NCBIfam" id="NF002341">
    <property type="entry name" value="PRK01305.1-1"/>
    <property type="match status" value="1"/>
</dbReference>
<protein>
    <recommendedName>
        <fullName evidence="4">Aspartate/glutamate leucyltransferase</fullName>
        <ecNumber evidence="4">2.3.2.29</ecNumber>
    </recommendedName>
</protein>
<evidence type="ECO:0000259" key="5">
    <source>
        <dbReference type="Pfam" id="PF04376"/>
    </source>
</evidence>
<organism evidence="7 8">
    <name type="scientific">Saccharobesus litoralis</name>
    <dbReference type="NCBI Taxonomy" id="2172099"/>
    <lineage>
        <taxon>Bacteria</taxon>
        <taxon>Pseudomonadati</taxon>
        <taxon>Pseudomonadota</taxon>
        <taxon>Gammaproteobacteria</taxon>
        <taxon>Alteromonadales</taxon>
        <taxon>Alteromonadaceae</taxon>
        <taxon>Saccharobesus</taxon>
    </lineage>
</organism>
<comment type="catalytic activity">
    <reaction evidence="4">
        <text>N-terminal L-glutamyl-[protein] + L-leucyl-tRNA(Leu) = N-terminal L-leucyl-L-glutamyl-[protein] + tRNA(Leu) + H(+)</text>
        <dbReference type="Rhea" id="RHEA:50412"/>
        <dbReference type="Rhea" id="RHEA-COMP:9613"/>
        <dbReference type="Rhea" id="RHEA-COMP:9622"/>
        <dbReference type="Rhea" id="RHEA-COMP:12664"/>
        <dbReference type="Rhea" id="RHEA-COMP:12668"/>
        <dbReference type="ChEBI" id="CHEBI:15378"/>
        <dbReference type="ChEBI" id="CHEBI:64721"/>
        <dbReference type="ChEBI" id="CHEBI:78442"/>
        <dbReference type="ChEBI" id="CHEBI:78494"/>
        <dbReference type="ChEBI" id="CHEBI:133041"/>
        <dbReference type="EC" id="2.3.2.29"/>
    </reaction>
</comment>
<dbReference type="PIRSF" id="PIRSF037208">
    <property type="entry name" value="ATE_pro_prd"/>
    <property type="match status" value="1"/>
</dbReference>
<dbReference type="InterPro" id="IPR016181">
    <property type="entry name" value="Acyl_CoA_acyltransferase"/>
</dbReference>
<dbReference type="InterPro" id="IPR007472">
    <property type="entry name" value="N-end_Aminoacyl_Trfase_C"/>
</dbReference>
<keyword evidence="3 4" id="KW-0012">Acyltransferase</keyword>
<dbReference type="EC" id="2.3.2.29" evidence="4"/>
<dbReference type="InterPro" id="IPR007471">
    <property type="entry name" value="N-end_Aminoacyl_Trfase_N"/>
</dbReference>
<dbReference type="NCBIfam" id="NF002346">
    <property type="entry name" value="PRK01305.2-3"/>
    <property type="match status" value="1"/>
</dbReference>
<evidence type="ECO:0000256" key="2">
    <source>
        <dbReference type="ARBA" id="ARBA00022679"/>
    </source>
</evidence>
<dbReference type="PANTHER" id="PTHR21367:SF1">
    <property type="entry name" value="ARGINYL-TRNA--PROTEIN TRANSFERASE 1"/>
    <property type="match status" value="1"/>
</dbReference>
<keyword evidence="8" id="KW-1185">Reference proteome</keyword>
<name>A0A2S0VTS2_9ALTE</name>
<evidence type="ECO:0000313" key="7">
    <source>
        <dbReference type="EMBL" id="AWB67611.1"/>
    </source>
</evidence>
<comment type="subcellular location">
    <subcellularLocation>
        <location evidence="4">Cytoplasm</location>
    </subcellularLocation>
</comment>
<feature type="domain" description="N-end aminoacyl transferase N-terminal" evidence="5">
    <location>
        <begin position="16"/>
        <end position="85"/>
    </location>
</feature>
<comment type="function">
    <text evidence="4">Functions in the N-end rule pathway of protein degradation where it conjugates Leu from its aminoacyl-tRNA to the N-termini of proteins containing an N-terminal aspartate or glutamate.</text>
</comment>
<dbReference type="Pfam" id="PF04377">
    <property type="entry name" value="ATE_C"/>
    <property type="match status" value="1"/>
</dbReference>
<reference evidence="7 8" key="1">
    <citation type="submission" date="2018-01" db="EMBL/GenBank/DDBJ databases">
        <title>Genome sequence of a Cantenovulum-like bacteria.</title>
        <authorList>
            <person name="Tan W.R."/>
            <person name="Lau N.-S."/>
            <person name="Go F."/>
            <person name="Amirul A.-A.A."/>
        </authorList>
    </citation>
    <scope>NUCLEOTIDE SEQUENCE [LARGE SCALE GENOMIC DNA]</scope>
    <source>
        <strain evidence="7 8">CCB-QB4</strain>
    </source>
</reference>
<dbReference type="SUPFAM" id="SSF55729">
    <property type="entry name" value="Acyl-CoA N-acyltransferases (Nat)"/>
    <property type="match status" value="1"/>
</dbReference>
<dbReference type="RefSeq" id="WP_108603656.1">
    <property type="nucleotide sequence ID" value="NZ_CP026604.1"/>
</dbReference>
<dbReference type="HAMAP" id="MF_00689">
    <property type="entry name" value="Bpt"/>
    <property type="match status" value="1"/>
</dbReference>
<evidence type="ECO:0000256" key="4">
    <source>
        <dbReference type="HAMAP-Rule" id="MF_00689"/>
    </source>
</evidence>
<dbReference type="InterPro" id="IPR030700">
    <property type="entry name" value="N-end_Aminoacyl_Trfase"/>
</dbReference>
<dbReference type="InterPro" id="IPR017138">
    <property type="entry name" value="Asp_Glu_LeuTrfase"/>
</dbReference>
<dbReference type="OrthoDB" id="9782022at2"/>
<comment type="catalytic activity">
    <reaction evidence="4">
        <text>N-terminal L-aspartyl-[protein] + L-leucyl-tRNA(Leu) = N-terminal L-leucyl-L-aspartyl-[protein] + tRNA(Leu) + H(+)</text>
        <dbReference type="Rhea" id="RHEA:50420"/>
        <dbReference type="Rhea" id="RHEA-COMP:9613"/>
        <dbReference type="Rhea" id="RHEA-COMP:9622"/>
        <dbReference type="Rhea" id="RHEA-COMP:12669"/>
        <dbReference type="Rhea" id="RHEA-COMP:12674"/>
        <dbReference type="ChEBI" id="CHEBI:15378"/>
        <dbReference type="ChEBI" id="CHEBI:64720"/>
        <dbReference type="ChEBI" id="CHEBI:78442"/>
        <dbReference type="ChEBI" id="CHEBI:78494"/>
        <dbReference type="ChEBI" id="CHEBI:133042"/>
        <dbReference type="EC" id="2.3.2.29"/>
    </reaction>
</comment>
<keyword evidence="2 4" id="KW-0808">Transferase</keyword>
<evidence type="ECO:0000259" key="6">
    <source>
        <dbReference type="Pfam" id="PF04377"/>
    </source>
</evidence>
<accession>A0A2S0VTS2</accession>
<dbReference type="NCBIfam" id="NF002342">
    <property type="entry name" value="PRK01305.1-3"/>
    <property type="match status" value="1"/>
</dbReference>
<dbReference type="Pfam" id="PF04376">
    <property type="entry name" value="ATE_N"/>
    <property type="match status" value="1"/>
</dbReference>
<dbReference type="KEGG" id="cate:C2869_14695"/>
<dbReference type="Proteomes" id="UP000244441">
    <property type="component" value="Chromosome"/>
</dbReference>
<keyword evidence="1 4" id="KW-0963">Cytoplasm</keyword>